<evidence type="ECO:0000256" key="1">
    <source>
        <dbReference type="SAM" id="Phobius"/>
    </source>
</evidence>
<protein>
    <submittedName>
        <fullName evidence="2">Poly-gamma-glutamate system protein</fullName>
    </submittedName>
</protein>
<name>A0A2S8FXB8_9BACT</name>
<evidence type="ECO:0000313" key="3">
    <source>
        <dbReference type="Proteomes" id="UP000240009"/>
    </source>
</evidence>
<keyword evidence="1" id="KW-1133">Transmembrane helix</keyword>
<dbReference type="AlphaFoldDB" id="A0A2S8FXB8"/>
<dbReference type="InterPro" id="IPR027602">
    <property type="entry name" value="PGA_system"/>
</dbReference>
<dbReference type="NCBIfam" id="TIGR04332">
    <property type="entry name" value="gamma_Glu_sys"/>
    <property type="match status" value="1"/>
</dbReference>
<keyword evidence="1" id="KW-0472">Membrane</keyword>
<accession>A0A2S8FXB8</accession>
<reference evidence="2 3" key="1">
    <citation type="submission" date="2018-02" db="EMBL/GenBank/DDBJ databases">
        <title>Comparative genomes isolates from brazilian mangrove.</title>
        <authorList>
            <person name="Araujo J.E."/>
            <person name="Taketani R.G."/>
            <person name="Silva M.C.P."/>
            <person name="Loureco M.V."/>
            <person name="Andreote F.D."/>
        </authorList>
    </citation>
    <scope>NUCLEOTIDE SEQUENCE [LARGE SCALE GENOMIC DNA]</scope>
    <source>
        <strain evidence="2 3">HEX-2 MGV</strain>
    </source>
</reference>
<evidence type="ECO:0000313" key="2">
    <source>
        <dbReference type="EMBL" id="PQO36809.1"/>
    </source>
</evidence>
<sequence>MARSARGGGNAKRPVHCFDRDSFDPYSRFRYGTPSVKKIYWRPKTVSRTALTLIASVAVAGLAIVENVRVERKTRYYEEKLAATELAARGMEKLYLTRVELGYAIDPTLDPGRSGMVGLTNSPVTSMVGDLPSKLASANPNFAAIFVDMLKETGVQEGDVVAVGISGSFPALNLCMFAALETVGAKPIVIASGSSSQWGANIPELLWIDMERILHEEGIIKTRSVAASLGGDNDRGLGLPDNGIEIIRKSIERNKLPLIEKRVKDSADERMKLYREYAAQKPITCYINIGGGVVSTGRALGKESFLTGVNLLPPPNIDQLDGVAPRFIKEGVPVIHIVNAAKIAEQNGLPVPPTTFPEIGAGPVFIVNDYNRVLTAILLVLIVGGLYGFIRSDIGFRLLRVASPKKTSGPPEPMV</sequence>
<comment type="caution">
    <text evidence="2">The sequence shown here is derived from an EMBL/GenBank/DDBJ whole genome shotgun (WGS) entry which is preliminary data.</text>
</comment>
<organism evidence="2 3">
    <name type="scientific">Blastopirellula marina</name>
    <dbReference type="NCBI Taxonomy" id="124"/>
    <lineage>
        <taxon>Bacteria</taxon>
        <taxon>Pseudomonadati</taxon>
        <taxon>Planctomycetota</taxon>
        <taxon>Planctomycetia</taxon>
        <taxon>Pirellulales</taxon>
        <taxon>Pirellulaceae</taxon>
        <taxon>Blastopirellula</taxon>
    </lineage>
</organism>
<feature type="transmembrane region" description="Helical" evidence="1">
    <location>
        <begin position="373"/>
        <end position="390"/>
    </location>
</feature>
<proteinExistence type="predicted"/>
<dbReference type="Proteomes" id="UP000240009">
    <property type="component" value="Unassembled WGS sequence"/>
</dbReference>
<gene>
    <name evidence="2" type="ORF">C5Y96_06480</name>
</gene>
<dbReference type="EMBL" id="PUIA01000017">
    <property type="protein sequence ID" value="PQO36809.1"/>
    <property type="molecule type" value="Genomic_DNA"/>
</dbReference>
<keyword evidence="1" id="KW-0812">Transmembrane</keyword>